<proteinExistence type="predicted"/>
<keyword evidence="1" id="KW-0812">Transmembrane</keyword>
<keyword evidence="1" id="KW-0472">Membrane</keyword>
<evidence type="ECO:0000313" key="3">
    <source>
        <dbReference type="Proteomes" id="UP001232725"/>
    </source>
</evidence>
<dbReference type="Proteomes" id="UP001232725">
    <property type="component" value="Unassembled WGS sequence"/>
</dbReference>
<comment type="caution">
    <text evidence="2">The sequence shown here is derived from an EMBL/GenBank/DDBJ whole genome shotgun (WGS) entry which is preliminary data.</text>
</comment>
<sequence length="139" mass="15350">MSKWLWMIWPLAIMMVGLWFLSDSLFARTGSTMGQVEQSFLIGDKKCEQVIGYTVDGTKYKITIDTNFSRADFDGQCASEIGSTAELRYPPSNPSDAHEGFSNRGTVFGSVLTVIGLGGAAGLIWLFRRRNKSAGRARK</sequence>
<evidence type="ECO:0000256" key="1">
    <source>
        <dbReference type="SAM" id="Phobius"/>
    </source>
</evidence>
<dbReference type="RefSeq" id="WP_305995499.1">
    <property type="nucleotide sequence ID" value="NZ_JAVALS010000002.1"/>
</dbReference>
<gene>
    <name evidence="2" type="ORF">Q9R02_04705</name>
</gene>
<name>A0ABT9ILJ1_9MICC</name>
<keyword evidence="3" id="KW-1185">Reference proteome</keyword>
<evidence type="ECO:0008006" key="4">
    <source>
        <dbReference type="Google" id="ProtNLM"/>
    </source>
</evidence>
<organism evidence="2 3">
    <name type="scientific">Arthrobacter horti</name>
    <dbReference type="NCBI Taxonomy" id="3068273"/>
    <lineage>
        <taxon>Bacteria</taxon>
        <taxon>Bacillati</taxon>
        <taxon>Actinomycetota</taxon>
        <taxon>Actinomycetes</taxon>
        <taxon>Micrococcales</taxon>
        <taxon>Micrococcaceae</taxon>
        <taxon>Arthrobacter</taxon>
    </lineage>
</organism>
<reference evidence="2 3" key="1">
    <citation type="submission" date="2023-08" db="EMBL/GenBank/DDBJ databases">
        <title>Arthrobacter horti sp. nov., isolated from forest soil.</title>
        <authorList>
            <person name="Park M."/>
        </authorList>
    </citation>
    <scope>NUCLEOTIDE SEQUENCE [LARGE SCALE GENOMIC DNA]</scope>
    <source>
        <strain evidence="2 3">YJM1</strain>
    </source>
</reference>
<protein>
    <recommendedName>
        <fullName evidence="4">DUF3592 domain-containing protein</fullName>
    </recommendedName>
</protein>
<dbReference type="EMBL" id="JAVALS010000002">
    <property type="protein sequence ID" value="MDP5226451.1"/>
    <property type="molecule type" value="Genomic_DNA"/>
</dbReference>
<accession>A0ABT9ILJ1</accession>
<feature type="transmembrane region" description="Helical" evidence="1">
    <location>
        <begin position="107"/>
        <end position="127"/>
    </location>
</feature>
<keyword evidence="1" id="KW-1133">Transmembrane helix</keyword>
<evidence type="ECO:0000313" key="2">
    <source>
        <dbReference type="EMBL" id="MDP5226451.1"/>
    </source>
</evidence>